<dbReference type="PANTHER" id="PTHR46578:SF2">
    <property type="entry name" value="ARM-REPEAT_TETRATRICOPEPTIDE REPEAT (TPR)-LIKE PROTEIN"/>
    <property type="match status" value="1"/>
</dbReference>
<dbReference type="PANTHER" id="PTHR46578">
    <property type="entry name" value="ARM-REPEAT/TETRATRICOPEPTIDE REPEAT (TPR)-LIKE PROTEIN"/>
    <property type="match status" value="1"/>
</dbReference>
<accession>A0A8S0VHQ7</accession>
<dbReference type="Pfam" id="PF26524">
    <property type="entry name" value="ARM_7"/>
    <property type="match status" value="1"/>
</dbReference>
<dbReference type="AlphaFoldDB" id="A0A8S0VHQ7"/>
<feature type="domain" description="ARM repeat N-terminal plant" evidence="1">
    <location>
        <begin position="2"/>
        <end position="133"/>
    </location>
</feature>
<proteinExistence type="predicted"/>
<keyword evidence="3" id="KW-1185">Reference proteome</keyword>
<evidence type="ECO:0000313" key="3">
    <source>
        <dbReference type="Proteomes" id="UP000594638"/>
    </source>
</evidence>
<evidence type="ECO:0000313" key="2">
    <source>
        <dbReference type="EMBL" id="CAA3033154.1"/>
    </source>
</evidence>
<dbReference type="OrthoDB" id="1872379at2759"/>
<gene>
    <name evidence="2" type="ORF">OLEA9_A110699</name>
</gene>
<reference evidence="2 3" key="1">
    <citation type="submission" date="2019-12" db="EMBL/GenBank/DDBJ databases">
        <authorList>
            <person name="Alioto T."/>
            <person name="Alioto T."/>
            <person name="Gomez Garrido J."/>
        </authorList>
    </citation>
    <scope>NUCLEOTIDE SEQUENCE [LARGE SCALE GENOMIC DNA]</scope>
</reference>
<dbReference type="Gramene" id="OE9A110699T1">
    <property type="protein sequence ID" value="OE9A110699C1"/>
    <property type="gene ID" value="OE9A110699"/>
</dbReference>
<dbReference type="Proteomes" id="UP000594638">
    <property type="component" value="Unassembled WGS sequence"/>
</dbReference>
<sequence length="137" mass="15665">MEEFAETAVNARVIPALVELLRGKLTWVEQRVAVQALGHLATYASTFPAVANYGEILGLSMQLSTSSLEIVYTHFYQYFDRRLSYHCDLLTRGMGGDEMVSWKAEEWASQLQCWSLQLINCFAFKPEFLPTIFKPDF</sequence>
<name>A0A8S0VHQ7_OLEEU</name>
<evidence type="ECO:0000259" key="1">
    <source>
        <dbReference type="Pfam" id="PF26524"/>
    </source>
</evidence>
<dbReference type="InterPro" id="IPR058868">
    <property type="entry name" value="ARM_7"/>
</dbReference>
<protein>
    <submittedName>
        <fullName evidence="2">Clathrin, heavy chain</fullName>
    </submittedName>
</protein>
<dbReference type="EMBL" id="CACTIH010009906">
    <property type="protein sequence ID" value="CAA3033154.1"/>
    <property type="molecule type" value="Genomic_DNA"/>
</dbReference>
<comment type="caution">
    <text evidence="2">The sequence shown here is derived from an EMBL/GenBank/DDBJ whole genome shotgun (WGS) entry which is preliminary data.</text>
</comment>
<organism evidence="2 3">
    <name type="scientific">Olea europaea subsp. europaea</name>
    <dbReference type="NCBI Taxonomy" id="158383"/>
    <lineage>
        <taxon>Eukaryota</taxon>
        <taxon>Viridiplantae</taxon>
        <taxon>Streptophyta</taxon>
        <taxon>Embryophyta</taxon>
        <taxon>Tracheophyta</taxon>
        <taxon>Spermatophyta</taxon>
        <taxon>Magnoliopsida</taxon>
        <taxon>eudicotyledons</taxon>
        <taxon>Gunneridae</taxon>
        <taxon>Pentapetalae</taxon>
        <taxon>asterids</taxon>
        <taxon>lamiids</taxon>
        <taxon>Lamiales</taxon>
        <taxon>Oleaceae</taxon>
        <taxon>Oleeae</taxon>
        <taxon>Olea</taxon>
    </lineage>
</organism>